<reference evidence="1 2" key="1">
    <citation type="submission" date="2019-02" db="EMBL/GenBank/DDBJ databases">
        <title>Genomic Encyclopedia of Type Strains, Phase IV (KMG-IV): sequencing the most valuable type-strain genomes for metagenomic binning, comparative biology and taxonomic classification.</title>
        <authorList>
            <person name="Goeker M."/>
        </authorList>
    </citation>
    <scope>NUCLEOTIDE SEQUENCE [LARGE SCALE GENOMIC DNA]</scope>
    <source>
        <strain evidence="1 2">DSM 19570</strain>
    </source>
</reference>
<proteinExistence type="predicted"/>
<gene>
    <name evidence="1" type="ORF">EV670_1174</name>
</gene>
<organism evidence="1 2">
    <name type="scientific">Rivibacter subsaxonicus</name>
    <dbReference type="NCBI Taxonomy" id="457575"/>
    <lineage>
        <taxon>Bacteria</taxon>
        <taxon>Pseudomonadati</taxon>
        <taxon>Pseudomonadota</taxon>
        <taxon>Betaproteobacteria</taxon>
        <taxon>Burkholderiales</taxon>
        <taxon>Rivibacter</taxon>
    </lineage>
</organism>
<dbReference type="Proteomes" id="UP000293671">
    <property type="component" value="Unassembled WGS sequence"/>
</dbReference>
<evidence type="ECO:0000313" key="2">
    <source>
        <dbReference type="Proteomes" id="UP000293671"/>
    </source>
</evidence>
<comment type="caution">
    <text evidence="1">The sequence shown here is derived from an EMBL/GenBank/DDBJ whole genome shotgun (WGS) entry which is preliminary data.</text>
</comment>
<keyword evidence="2" id="KW-1185">Reference proteome</keyword>
<name>A0A4Q7W1L5_9BURK</name>
<dbReference type="AlphaFoldDB" id="A0A4Q7W1L5"/>
<protein>
    <submittedName>
        <fullName evidence="1">Uncharacterized protein</fullName>
    </submittedName>
</protein>
<evidence type="ECO:0000313" key="1">
    <source>
        <dbReference type="EMBL" id="RZU03141.1"/>
    </source>
</evidence>
<dbReference type="EMBL" id="SHKP01000004">
    <property type="protein sequence ID" value="RZU03141.1"/>
    <property type="molecule type" value="Genomic_DNA"/>
</dbReference>
<accession>A0A4Q7W1L5</accession>
<sequence>MYEFGTFVAFWSNFELMVEVGIWLHSGTTAKENCKSINVLKAGRKKERLKKLLDEIGNVDAGNALVEVFDVADRNGWIHGHILNPNGDFSRLTRLRVEVKGPSFYVTNTVVRTDSFDPFYEAYASFEQKSGITKAQCDEYIRLVQTA</sequence>